<dbReference type="InterPro" id="IPR045005">
    <property type="entry name" value="BPM1-6"/>
</dbReference>
<dbReference type="PANTHER" id="PTHR26379">
    <property type="entry name" value="BTB/POZ AND MATH DOMAIN-CONTAINING PROTEIN 1"/>
    <property type="match status" value="1"/>
</dbReference>
<accession>M7Z6N1</accession>
<dbReference type="OMA" id="IECYYWE"/>
<dbReference type="EMBL" id="KD127696">
    <property type="protein sequence ID" value="EMS58853.1"/>
    <property type="molecule type" value="Genomic_DNA"/>
</dbReference>
<organism evidence="3">
    <name type="scientific">Triticum urartu</name>
    <name type="common">Red wild einkorn</name>
    <name type="synonym">Crithodium urartu</name>
    <dbReference type="NCBI Taxonomy" id="4572"/>
    <lineage>
        <taxon>Eukaryota</taxon>
        <taxon>Viridiplantae</taxon>
        <taxon>Streptophyta</taxon>
        <taxon>Embryophyta</taxon>
        <taxon>Tracheophyta</taxon>
        <taxon>Spermatophyta</taxon>
        <taxon>Magnoliopsida</taxon>
        <taxon>Liliopsida</taxon>
        <taxon>Poales</taxon>
        <taxon>Poaceae</taxon>
        <taxon>BOP clade</taxon>
        <taxon>Pooideae</taxon>
        <taxon>Triticodae</taxon>
        <taxon>Triticeae</taxon>
        <taxon>Triticinae</taxon>
        <taxon>Triticum</taxon>
    </lineage>
</organism>
<evidence type="ECO:0000313" key="3">
    <source>
        <dbReference type="EMBL" id="EMS58853.1"/>
    </source>
</evidence>
<dbReference type="Pfam" id="PF24570">
    <property type="entry name" value="BACK_BPM_SPOP"/>
    <property type="match status" value="1"/>
</dbReference>
<evidence type="ECO:0000256" key="2">
    <source>
        <dbReference type="ARBA" id="ARBA00010846"/>
    </source>
</evidence>
<dbReference type="InterPro" id="IPR056423">
    <property type="entry name" value="BACK_BPM_SPOP"/>
</dbReference>
<evidence type="ECO:0000256" key="1">
    <source>
        <dbReference type="ARBA" id="ARBA00004906"/>
    </source>
</evidence>
<dbReference type="GO" id="GO:0016567">
    <property type="term" value="P:protein ubiquitination"/>
    <property type="evidence" value="ECO:0007669"/>
    <property type="project" value="InterPro"/>
</dbReference>
<dbReference type="PANTHER" id="PTHR26379:SF238">
    <property type="entry name" value="OS08G0523100 PROTEIN"/>
    <property type="match status" value="1"/>
</dbReference>
<dbReference type="Gene3D" id="1.25.40.420">
    <property type="match status" value="1"/>
</dbReference>
<reference evidence="3" key="1">
    <citation type="journal article" date="2013" name="Nature">
        <title>Draft genome of the wheat A-genome progenitor Triticum urartu.</title>
        <authorList>
            <person name="Ling H.Q."/>
            <person name="Zhao S."/>
            <person name="Liu D."/>
            <person name="Wang J."/>
            <person name="Sun H."/>
            <person name="Zhang C."/>
            <person name="Fan H."/>
            <person name="Li D."/>
            <person name="Dong L."/>
            <person name="Tao Y."/>
            <person name="Gao C."/>
            <person name="Wu H."/>
            <person name="Li Y."/>
            <person name="Cui Y."/>
            <person name="Guo X."/>
            <person name="Zheng S."/>
            <person name="Wang B."/>
            <person name="Yu K."/>
            <person name="Liang Q."/>
            <person name="Yang W."/>
            <person name="Lou X."/>
            <person name="Chen J."/>
            <person name="Feng M."/>
            <person name="Jian J."/>
            <person name="Zhang X."/>
            <person name="Luo G."/>
            <person name="Jiang Y."/>
            <person name="Liu J."/>
            <person name="Wang Z."/>
            <person name="Sha Y."/>
            <person name="Zhang B."/>
            <person name="Wu H."/>
            <person name="Tang D."/>
            <person name="Shen Q."/>
            <person name="Xue P."/>
            <person name="Zou S."/>
            <person name="Wang X."/>
            <person name="Liu X."/>
            <person name="Wang F."/>
            <person name="Yang Y."/>
            <person name="An X."/>
            <person name="Dong Z."/>
            <person name="Zhang K."/>
            <person name="Zhang X."/>
            <person name="Luo M.C."/>
            <person name="Dvorak J."/>
            <person name="Tong Y."/>
            <person name="Wang J."/>
            <person name="Yang H."/>
            <person name="Li Z."/>
            <person name="Wang D."/>
            <person name="Zhang A."/>
            <person name="Wang J."/>
        </authorList>
    </citation>
    <scope>NUCLEOTIDE SEQUENCE</scope>
</reference>
<dbReference type="InterPro" id="IPR000210">
    <property type="entry name" value="BTB/POZ_dom"/>
</dbReference>
<dbReference type="Pfam" id="PF00651">
    <property type="entry name" value="BTB"/>
    <property type="match status" value="1"/>
</dbReference>
<dbReference type="PROSITE" id="PS50097">
    <property type="entry name" value="BTB"/>
    <property type="match status" value="1"/>
</dbReference>
<proteinExistence type="inferred from homology"/>
<dbReference type="Gene3D" id="3.30.710.10">
    <property type="entry name" value="Potassium Channel Kv1.1, Chain A"/>
    <property type="match status" value="1"/>
</dbReference>
<protein>
    <submittedName>
        <fullName evidence="3">BTB/POZ and MATH domain-containing protein 1</fullName>
    </submittedName>
</protein>
<sequence length="299" mass="34014">MQTWSSSFTEFKLDYPEIKNHGLINPLSKSISAEHYSWKIECYYWEDDEDVVLNLSLHLDSQFNRLNGFCEAFLRNRLESRYVKNGVITLICGVMALPGNSIPVPAMNIGDHLGSLLECPDGSDVSFVVGGETFRAHWAVLAARSLVFRVEIFGSLAEATMQCITLHEIEPSTLKAILRFMYTDRLSVDFDPESFSFSPTAQQLRHILAAADRYDIGRLKLMCAQKLWDMVSVETVTTTLGYADMYGCPELKNRCLDFCMAGKNFTRIVVTEGYLWLMQRFPSVIDEIKARPVEKIIYV</sequence>
<gene>
    <name evidence="3" type="ORF">TRIUR3_18978</name>
</gene>
<dbReference type="InterPro" id="IPR011333">
    <property type="entry name" value="SKP1/BTB/POZ_sf"/>
</dbReference>
<dbReference type="SMART" id="SM00225">
    <property type="entry name" value="BTB"/>
    <property type="match status" value="1"/>
</dbReference>
<comment type="similarity">
    <text evidence="2">Belongs to the Tdpoz family.</text>
</comment>
<dbReference type="STRING" id="4572.M7Z6N1"/>
<comment type="pathway">
    <text evidence="1">Protein modification; protein ubiquitination.</text>
</comment>
<dbReference type="AlphaFoldDB" id="M7Z6N1"/>
<name>M7Z6N1_TRIUA</name>
<dbReference type="eggNOG" id="KOG1987">
    <property type="taxonomic scope" value="Eukaryota"/>
</dbReference>
<dbReference type="SUPFAM" id="SSF54695">
    <property type="entry name" value="POZ domain"/>
    <property type="match status" value="1"/>
</dbReference>